<dbReference type="Gene3D" id="3.30.40.10">
    <property type="entry name" value="Zinc/RING finger domain, C3HC4 (zinc finger)"/>
    <property type="match status" value="1"/>
</dbReference>
<dbReference type="Proteomes" id="UP001152795">
    <property type="component" value="Unassembled WGS sequence"/>
</dbReference>
<name>A0A7D9JRA9_PARCT</name>
<sequence>MSTLIANCAFAPILCSNAECGMEINKPDKVYHETEVCEYRKVKCHDCGQIQEVVGRTFGRAGEQRRGQSQ</sequence>
<organism evidence="1 2">
    <name type="scientific">Paramuricea clavata</name>
    <name type="common">Red gorgonian</name>
    <name type="synonym">Violescent sea-whip</name>
    <dbReference type="NCBI Taxonomy" id="317549"/>
    <lineage>
        <taxon>Eukaryota</taxon>
        <taxon>Metazoa</taxon>
        <taxon>Cnidaria</taxon>
        <taxon>Anthozoa</taxon>
        <taxon>Octocorallia</taxon>
        <taxon>Malacalcyonacea</taxon>
        <taxon>Plexauridae</taxon>
        <taxon>Paramuricea</taxon>
    </lineage>
</organism>
<evidence type="ECO:0000313" key="2">
    <source>
        <dbReference type="Proteomes" id="UP001152795"/>
    </source>
</evidence>
<dbReference type="AlphaFoldDB" id="A0A7D9JRA9"/>
<proteinExistence type="predicted"/>
<evidence type="ECO:0000313" key="1">
    <source>
        <dbReference type="EMBL" id="CAB4034900.1"/>
    </source>
</evidence>
<accession>A0A7D9JRA9</accession>
<gene>
    <name evidence="1" type="ORF">PACLA_8A032277</name>
</gene>
<feature type="non-terminal residue" evidence="1">
    <location>
        <position position="70"/>
    </location>
</feature>
<comment type="caution">
    <text evidence="1">The sequence shown here is derived from an EMBL/GenBank/DDBJ whole genome shotgun (WGS) entry which is preliminary data.</text>
</comment>
<protein>
    <submittedName>
        <fullName evidence="1">Uncharacterized protein</fullName>
    </submittedName>
</protein>
<keyword evidence="2" id="KW-1185">Reference proteome</keyword>
<dbReference type="OrthoDB" id="45365at2759"/>
<dbReference type="InterPro" id="IPR013083">
    <property type="entry name" value="Znf_RING/FYVE/PHD"/>
</dbReference>
<reference evidence="1" key="1">
    <citation type="submission" date="2020-04" db="EMBL/GenBank/DDBJ databases">
        <authorList>
            <person name="Alioto T."/>
            <person name="Alioto T."/>
            <person name="Gomez Garrido J."/>
        </authorList>
    </citation>
    <scope>NUCLEOTIDE SEQUENCE</scope>
    <source>
        <strain evidence="1">A484AB</strain>
    </source>
</reference>
<dbReference type="EMBL" id="CACRXK020020520">
    <property type="protein sequence ID" value="CAB4034900.1"/>
    <property type="molecule type" value="Genomic_DNA"/>
</dbReference>